<feature type="compositionally biased region" description="Basic residues" evidence="1">
    <location>
        <begin position="203"/>
        <end position="221"/>
    </location>
</feature>
<proteinExistence type="predicted"/>
<feature type="compositionally biased region" description="Gly residues" evidence="1">
    <location>
        <begin position="71"/>
        <end position="81"/>
    </location>
</feature>
<dbReference type="GO" id="GO:0016853">
    <property type="term" value="F:isomerase activity"/>
    <property type="evidence" value="ECO:0007669"/>
    <property type="project" value="UniProtKB-KW"/>
</dbReference>
<dbReference type="EC" id="5.1.3.12" evidence="2"/>
<feature type="compositionally biased region" description="Gly residues" evidence="1">
    <location>
        <begin position="222"/>
        <end position="235"/>
    </location>
</feature>
<feature type="compositionally biased region" description="Low complexity" evidence="1">
    <location>
        <begin position="82"/>
        <end position="93"/>
    </location>
</feature>
<organism evidence="2">
    <name type="scientific">uncultured Acetobacteraceae bacterium</name>
    <dbReference type="NCBI Taxonomy" id="169975"/>
    <lineage>
        <taxon>Bacteria</taxon>
        <taxon>Pseudomonadati</taxon>
        <taxon>Pseudomonadota</taxon>
        <taxon>Alphaproteobacteria</taxon>
        <taxon>Acetobacterales</taxon>
        <taxon>Acetobacteraceae</taxon>
        <taxon>environmental samples</taxon>
    </lineage>
</organism>
<accession>A0A6J4IR08</accession>
<feature type="region of interest" description="Disordered" evidence="1">
    <location>
        <begin position="189"/>
        <end position="316"/>
    </location>
</feature>
<dbReference type="AlphaFoldDB" id="A0A6J4IR08"/>
<gene>
    <name evidence="2" type="ORF">AVDCRST_MAG08-2552</name>
</gene>
<evidence type="ECO:0000313" key="2">
    <source>
        <dbReference type="EMBL" id="CAA9258435.1"/>
    </source>
</evidence>
<evidence type="ECO:0000256" key="1">
    <source>
        <dbReference type="SAM" id="MobiDB-lite"/>
    </source>
</evidence>
<feature type="compositionally biased region" description="Basic residues" evidence="1">
    <location>
        <begin position="1"/>
        <end position="12"/>
    </location>
</feature>
<name>A0A6J4IR08_9PROT</name>
<dbReference type="EMBL" id="CADCTG010000188">
    <property type="protein sequence ID" value="CAA9258435.1"/>
    <property type="molecule type" value="Genomic_DNA"/>
</dbReference>
<protein>
    <submittedName>
        <fullName evidence="2">UDP-glucuronate 5'-epimerase</fullName>
        <ecNumber evidence="2">5.1.3.12</ecNumber>
    </submittedName>
</protein>
<keyword evidence="2" id="KW-0413">Isomerase</keyword>
<feature type="region of interest" description="Disordered" evidence="1">
    <location>
        <begin position="1"/>
        <end position="123"/>
    </location>
</feature>
<feature type="compositionally biased region" description="Basic residues" evidence="1">
    <location>
        <begin position="267"/>
        <end position="291"/>
    </location>
</feature>
<feature type="non-terminal residue" evidence="2">
    <location>
        <position position="333"/>
    </location>
</feature>
<sequence length="333" mass="35722">EVPRHRQRRVHRLPPVPAPAAGRARGGGPRRHGALLRRAAEGGAARRPPRARRVPAPPPGPHRRGRAPRRAGGGNAGGGAALGRPGRGAPRAGASRELRPQQHRRHPHPAGGLPPPPGAAPAAGLHLLGLRSQRRHAVPRNGRGGDAAQHLCGQQAGVRATRPFPRAPVEAAGDGLPLLHRLRTLGPAGHGALPLHRRDPARRAHRRPQPRPHGARLHLRGRLGGGRGPAGGRAAGGRAARRGVRLPQPGRALPRGEHRQRAARPAARPHRRDRARHGPRGQARIARHAPRRGGEDLGRHHPAGGVDRLPAEHPDRCRDRRLRRVVPRPLRHL</sequence>
<reference evidence="2" key="1">
    <citation type="submission" date="2020-02" db="EMBL/GenBank/DDBJ databases">
        <authorList>
            <person name="Meier V. D."/>
        </authorList>
    </citation>
    <scope>NUCLEOTIDE SEQUENCE</scope>
    <source>
        <strain evidence="2">AVDCRST_MAG08</strain>
    </source>
</reference>
<feature type="non-terminal residue" evidence="2">
    <location>
        <position position="1"/>
    </location>
</feature>